<accession>A0A834DCP4</accession>
<organism evidence="1 2">
    <name type="scientific">Phyllostomus discolor</name>
    <name type="common">pale spear-nosed bat</name>
    <dbReference type="NCBI Taxonomy" id="89673"/>
    <lineage>
        <taxon>Eukaryota</taxon>
        <taxon>Metazoa</taxon>
        <taxon>Chordata</taxon>
        <taxon>Craniata</taxon>
        <taxon>Vertebrata</taxon>
        <taxon>Euteleostomi</taxon>
        <taxon>Mammalia</taxon>
        <taxon>Eutheria</taxon>
        <taxon>Laurasiatheria</taxon>
        <taxon>Chiroptera</taxon>
        <taxon>Yangochiroptera</taxon>
        <taxon>Phyllostomidae</taxon>
        <taxon>Phyllostominae</taxon>
        <taxon>Phyllostomus</taxon>
    </lineage>
</organism>
<sequence>MFNITNYLGNANKNHKEVPSHICYNVYYKKRQEASVGKDGCTAGGNVNYCSHYENSMAIHQKLRIELPYDPGSTSGIYLENEKIIIQKDICSLMFTVALFTIPRTWKQPKCPLIDEWMKKMWYTALDGVGQWIECRPASQGITGSIPSQGICLGCGPGPSRGRVRGNHTLMFLSLFLPPFPPL</sequence>
<dbReference type="EMBL" id="JABVXQ010000015">
    <property type="protein sequence ID" value="KAF6074951.1"/>
    <property type="molecule type" value="Genomic_DNA"/>
</dbReference>
<comment type="caution">
    <text evidence="1">The sequence shown here is derived from an EMBL/GenBank/DDBJ whole genome shotgun (WGS) entry which is preliminary data.</text>
</comment>
<name>A0A834DCP4_9CHIR</name>
<dbReference type="Proteomes" id="UP000664940">
    <property type="component" value="Unassembled WGS sequence"/>
</dbReference>
<dbReference type="AlphaFoldDB" id="A0A834DCP4"/>
<gene>
    <name evidence="1" type="ORF">HJG60_009361</name>
</gene>
<reference evidence="1 2" key="1">
    <citation type="journal article" date="2020" name="Nature">
        <title>Six reference-quality genomes reveal evolution of bat adaptations.</title>
        <authorList>
            <person name="Jebb D."/>
            <person name="Huang Z."/>
            <person name="Pippel M."/>
            <person name="Hughes G.M."/>
            <person name="Lavrichenko K."/>
            <person name="Devanna P."/>
            <person name="Winkler S."/>
            <person name="Jermiin L.S."/>
            <person name="Skirmuntt E.C."/>
            <person name="Katzourakis A."/>
            <person name="Burkitt-Gray L."/>
            <person name="Ray D.A."/>
            <person name="Sullivan K.A.M."/>
            <person name="Roscito J.G."/>
            <person name="Kirilenko B.M."/>
            <person name="Davalos L.M."/>
            <person name="Corthals A.P."/>
            <person name="Power M.L."/>
            <person name="Jones G."/>
            <person name="Ransome R.D."/>
            <person name="Dechmann D.K.N."/>
            <person name="Locatelli A.G."/>
            <person name="Puechmaille S.J."/>
            <person name="Fedrigo O."/>
            <person name="Jarvis E.D."/>
            <person name="Hiller M."/>
            <person name="Vernes S.C."/>
            <person name="Myers E.W."/>
            <person name="Teeling E.C."/>
        </authorList>
    </citation>
    <scope>NUCLEOTIDE SEQUENCE [LARGE SCALE GENOMIC DNA]</scope>
    <source>
        <strain evidence="1">Bat1K_MPI-CBG_1</strain>
    </source>
</reference>
<proteinExistence type="predicted"/>
<protein>
    <submittedName>
        <fullName evidence="1">Uncharacterized protein</fullName>
    </submittedName>
</protein>
<evidence type="ECO:0000313" key="2">
    <source>
        <dbReference type="Proteomes" id="UP000664940"/>
    </source>
</evidence>
<evidence type="ECO:0000313" key="1">
    <source>
        <dbReference type="EMBL" id="KAF6074951.1"/>
    </source>
</evidence>